<feature type="compositionally biased region" description="Polar residues" evidence="1">
    <location>
        <begin position="51"/>
        <end position="82"/>
    </location>
</feature>
<dbReference type="AlphaFoldDB" id="A0A1L3MK97"/>
<proteinExistence type="predicted"/>
<dbReference type="Proteomes" id="UP000182938">
    <property type="component" value="Chromosome"/>
</dbReference>
<gene>
    <name evidence="2" type="ORF">ASJ30_15460</name>
</gene>
<keyword evidence="3" id="KW-1185">Reference proteome</keyword>
<feature type="region of interest" description="Disordered" evidence="1">
    <location>
        <begin position="132"/>
        <end position="164"/>
    </location>
</feature>
<protein>
    <submittedName>
        <fullName evidence="2">Uncharacterized protein</fullName>
    </submittedName>
</protein>
<accession>A0A1L3MK97</accession>
<name>A0A1L3MK97_9MICO</name>
<dbReference type="EMBL" id="CP013290">
    <property type="protein sequence ID" value="APH02762.1"/>
    <property type="molecule type" value="Genomic_DNA"/>
</dbReference>
<evidence type="ECO:0000313" key="3">
    <source>
        <dbReference type="Proteomes" id="UP000182938"/>
    </source>
</evidence>
<reference evidence="2 3" key="1">
    <citation type="submission" date="2015-11" db="EMBL/GenBank/DDBJ databases">
        <authorList>
            <person name="Zhang Y."/>
            <person name="Guo Z."/>
        </authorList>
    </citation>
    <scope>NUCLEOTIDE SEQUENCE [LARGE SCALE GENOMIC DNA]</scope>
    <source>
        <strain evidence="2 3">YFY001</strain>
    </source>
</reference>
<dbReference type="KEGG" id="jte:ASJ30_15460"/>
<evidence type="ECO:0000256" key="1">
    <source>
        <dbReference type="SAM" id="MobiDB-lite"/>
    </source>
</evidence>
<organism evidence="2 3">
    <name type="scientific">Janibacter indicus</name>
    <dbReference type="NCBI Taxonomy" id="857417"/>
    <lineage>
        <taxon>Bacteria</taxon>
        <taxon>Bacillati</taxon>
        <taxon>Actinomycetota</taxon>
        <taxon>Actinomycetes</taxon>
        <taxon>Micrococcales</taxon>
        <taxon>Intrasporangiaceae</taxon>
        <taxon>Janibacter</taxon>
    </lineage>
</organism>
<evidence type="ECO:0000313" key="2">
    <source>
        <dbReference type="EMBL" id="APH02762.1"/>
    </source>
</evidence>
<feature type="region of interest" description="Disordered" evidence="1">
    <location>
        <begin position="1"/>
        <end position="82"/>
    </location>
</feature>
<sequence>MTGVAPSLHAALAQSRPSTVADGSGSPAVSATAMTDASPPAVTSDAGAMTAVTSASPSVAESPRSVSASRTELTSAASTPSALVTAKVVPASHRPLGTAAAAGVAKVSARPPDMTSPAMVVLAMVVRTSALPMTKRRRRSPRARSWARYTRRGSPGKPPSSGLG</sequence>
<feature type="compositionally biased region" description="Low complexity" evidence="1">
    <location>
        <begin position="143"/>
        <end position="164"/>
    </location>
</feature>